<feature type="domain" description="HNH nuclease" evidence="1">
    <location>
        <begin position="159"/>
        <end position="209"/>
    </location>
</feature>
<name>A0A4V0YEN8_9MICO</name>
<dbReference type="Pfam" id="PF18491">
    <property type="entry name" value="SRA"/>
    <property type="match status" value="1"/>
</dbReference>
<dbReference type="AlphaFoldDB" id="A0A4V0YEN8"/>
<evidence type="ECO:0000313" key="4">
    <source>
        <dbReference type="Proteomes" id="UP000291758"/>
    </source>
</evidence>
<keyword evidence="3" id="KW-0255">Endonuclease</keyword>
<organism evidence="3 4">
    <name type="scientific">Xylanimonas allomyrinae</name>
    <dbReference type="NCBI Taxonomy" id="2509459"/>
    <lineage>
        <taxon>Bacteria</taxon>
        <taxon>Bacillati</taxon>
        <taxon>Actinomycetota</taxon>
        <taxon>Actinomycetes</taxon>
        <taxon>Micrococcales</taxon>
        <taxon>Promicromonosporaceae</taxon>
        <taxon>Xylanimonas</taxon>
    </lineage>
</organism>
<evidence type="ECO:0000313" key="3">
    <source>
        <dbReference type="EMBL" id="QAY64861.1"/>
    </source>
</evidence>
<dbReference type="GO" id="GO:0004519">
    <property type="term" value="F:endonuclease activity"/>
    <property type="evidence" value="ECO:0007669"/>
    <property type="project" value="UniProtKB-KW"/>
</dbReference>
<dbReference type="InterPro" id="IPR040674">
    <property type="entry name" value="PvuRts1I-like_SRA"/>
</dbReference>
<keyword evidence="3" id="KW-0378">Hydrolase</keyword>
<dbReference type="Pfam" id="PF13391">
    <property type="entry name" value="HNH_2"/>
    <property type="match status" value="1"/>
</dbReference>
<feature type="domain" description="PvuRts1 I-like SET and RING associated" evidence="2">
    <location>
        <begin position="2"/>
        <end position="82"/>
    </location>
</feature>
<gene>
    <name evidence="3" type="ORF">ET495_11160</name>
</gene>
<dbReference type="EMBL" id="CP035495">
    <property type="protein sequence ID" value="QAY64861.1"/>
    <property type="molecule type" value="Genomic_DNA"/>
</dbReference>
<protein>
    <submittedName>
        <fullName evidence="3">HNH endonuclease</fullName>
    </submittedName>
</protein>
<dbReference type="OrthoDB" id="4464809at2"/>
<reference evidence="3 4" key="1">
    <citation type="submission" date="2019-01" db="EMBL/GenBank/DDBJ databases">
        <title>Genome sequencing of strain 2JSPR-7.</title>
        <authorList>
            <person name="Heo J."/>
            <person name="Kim S.-J."/>
            <person name="Kim J.-S."/>
            <person name="Hong S.-B."/>
            <person name="Kwon S.-W."/>
        </authorList>
    </citation>
    <scope>NUCLEOTIDE SEQUENCE [LARGE SCALE GENOMIC DNA]</scope>
    <source>
        <strain evidence="3 4">2JSPR-7</strain>
    </source>
</reference>
<evidence type="ECO:0000259" key="2">
    <source>
        <dbReference type="Pfam" id="PF18491"/>
    </source>
</evidence>
<proteinExistence type="predicted"/>
<accession>A0A4V0YEN8</accession>
<keyword evidence="3" id="KW-0540">Nuclease</keyword>
<evidence type="ECO:0000259" key="1">
    <source>
        <dbReference type="Pfam" id="PF13391"/>
    </source>
</evidence>
<sequence length="261" mass="28976">MYQNGDWDNSLSSDGNVITMRHVPGGKYGAVMETKPIRQYVITFGHIGPSRPRYYRFLGVFEGAPHLSDSSKWVNQRVSDTVLFDGEGGFSFEATRTRPVQDDQTAEAADPDPQVMAAAQEQLDQEIFAVDDQLGTAKSRGSYQAVFAKRVKNNYGWECAVTGIRTKAFLVASHIVPWSEAKEIRLDPSNGICLSTFVDRAFDAGYLSITPEGRTAVRWEKVQGDPILKSELSRIDGVELKRPSSDPPDPAKLARRIELGY</sequence>
<keyword evidence="4" id="KW-1185">Reference proteome</keyword>
<dbReference type="InterPro" id="IPR003615">
    <property type="entry name" value="HNH_nuc"/>
</dbReference>
<dbReference type="Proteomes" id="UP000291758">
    <property type="component" value="Chromosome"/>
</dbReference>
<dbReference type="KEGG" id="xyl:ET495_11160"/>